<evidence type="ECO:0000256" key="2">
    <source>
        <dbReference type="ARBA" id="ARBA00022475"/>
    </source>
</evidence>
<keyword evidence="5 6" id="KW-0472">Membrane</keyword>
<dbReference type="InterPro" id="IPR003339">
    <property type="entry name" value="ABC/ECF_trnsptr_transmembrane"/>
</dbReference>
<sequence length="254" mass="26460">MTRTHHLHPFTALTAAVGAAVVTTAAASWPLSAAVAVAAAILAVRGGVAGRVLSAAAVILVPLCLSLLVLHGLFFPEGHTVLAEWGPARVTAEGLEFALELGTRTTACVLVFLLFSFTVSVPDLLSALAARRIPPQFGFVLASTLTLLPAVAGRLDRIRQAQEARGMVVRGGLLSRMGTLRLQMVPLVLALMDDAGSRAQALDARGFGNAGPRTSYRDVADSTAQRRFRAAALVLTAAAVVARLVVSWPAGVTR</sequence>
<feature type="transmembrane region" description="Helical" evidence="6">
    <location>
        <begin position="137"/>
        <end position="155"/>
    </location>
</feature>
<dbReference type="GO" id="GO:0005886">
    <property type="term" value="C:plasma membrane"/>
    <property type="evidence" value="ECO:0007669"/>
    <property type="project" value="UniProtKB-ARBA"/>
</dbReference>
<keyword evidence="3 6" id="KW-0812">Transmembrane</keyword>
<dbReference type="PANTHER" id="PTHR34857">
    <property type="entry name" value="SLL0384 PROTEIN"/>
    <property type="match status" value="1"/>
</dbReference>
<dbReference type="AlphaFoldDB" id="A0A495EB53"/>
<dbReference type="Proteomes" id="UP000276055">
    <property type="component" value="Unassembled WGS sequence"/>
</dbReference>
<dbReference type="EMBL" id="RBIR01000008">
    <property type="protein sequence ID" value="RKR13819.1"/>
    <property type="molecule type" value="Genomic_DNA"/>
</dbReference>
<dbReference type="CDD" id="cd16914">
    <property type="entry name" value="EcfT"/>
    <property type="match status" value="1"/>
</dbReference>
<reference evidence="7 8" key="1">
    <citation type="submission" date="2018-10" db="EMBL/GenBank/DDBJ databases">
        <title>Genomic Encyclopedia of Type Strains, Phase IV (KMG-IV): sequencing the most valuable type-strain genomes for metagenomic binning, comparative biology and taxonomic classification.</title>
        <authorList>
            <person name="Goeker M."/>
        </authorList>
    </citation>
    <scope>NUCLEOTIDE SEQUENCE [LARGE SCALE GENOMIC DNA]</scope>
    <source>
        <strain evidence="7 8">DSM 25586</strain>
    </source>
</reference>
<evidence type="ECO:0000256" key="3">
    <source>
        <dbReference type="ARBA" id="ARBA00022692"/>
    </source>
</evidence>
<dbReference type="InterPro" id="IPR051611">
    <property type="entry name" value="ECF_transporter_component"/>
</dbReference>
<evidence type="ECO:0000256" key="6">
    <source>
        <dbReference type="SAM" id="Phobius"/>
    </source>
</evidence>
<dbReference type="Pfam" id="PF02361">
    <property type="entry name" value="CbiQ"/>
    <property type="match status" value="1"/>
</dbReference>
<comment type="subcellular location">
    <subcellularLocation>
        <location evidence="1">Membrane</location>
        <topology evidence="1">Multi-pass membrane protein</topology>
    </subcellularLocation>
</comment>
<evidence type="ECO:0000313" key="8">
    <source>
        <dbReference type="Proteomes" id="UP000276055"/>
    </source>
</evidence>
<name>A0A495EB53_9MICC</name>
<organism evidence="7 8">
    <name type="scientific">Arthrobacter oryzae</name>
    <dbReference type="NCBI Taxonomy" id="409290"/>
    <lineage>
        <taxon>Bacteria</taxon>
        <taxon>Bacillati</taxon>
        <taxon>Actinomycetota</taxon>
        <taxon>Actinomycetes</taxon>
        <taxon>Micrococcales</taxon>
        <taxon>Micrococcaceae</taxon>
        <taxon>Arthrobacter</taxon>
    </lineage>
</organism>
<feature type="transmembrane region" description="Helical" evidence="6">
    <location>
        <begin position="230"/>
        <end position="250"/>
    </location>
</feature>
<dbReference type="RefSeq" id="WP_120954793.1">
    <property type="nucleotide sequence ID" value="NZ_RBIR01000008.1"/>
</dbReference>
<comment type="caution">
    <text evidence="7">The sequence shown here is derived from an EMBL/GenBank/DDBJ whole genome shotgun (WGS) entry which is preliminary data.</text>
</comment>
<evidence type="ECO:0000256" key="5">
    <source>
        <dbReference type="ARBA" id="ARBA00023136"/>
    </source>
</evidence>
<protein>
    <submittedName>
        <fullName evidence="7">Energy-coupling factor transport system permease protein</fullName>
    </submittedName>
</protein>
<evidence type="ECO:0000256" key="1">
    <source>
        <dbReference type="ARBA" id="ARBA00004141"/>
    </source>
</evidence>
<dbReference type="OrthoDB" id="5431428at2"/>
<accession>A0A495EB53</accession>
<feature type="transmembrane region" description="Helical" evidence="6">
    <location>
        <begin position="55"/>
        <end position="76"/>
    </location>
</feature>
<dbReference type="PANTHER" id="PTHR34857:SF2">
    <property type="entry name" value="SLL0384 PROTEIN"/>
    <property type="match status" value="1"/>
</dbReference>
<proteinExistence type="predicted"/>
<keyword evidence="4 6" id="KW-1133">Transmembrane helix</keyword>
<evidence type="ECO:0000256" key="4">
    <source>
        <dbReference type="ARBA" id="ARBA00022989"/>
    </source>
</evidence>
<gene>
    <name evidence="7" type="ORF">C8D78_3160</name>
</gene>
<keyword evidence="2" id="KW-1003">Cell membrane</keyword>
<evidence type="ECO:0000313" key="7">
    <source>
        <dbReference type="EMBL" id="RKR13819.1"/>
    </source>
</evidence>